<dbReference type="InParanoid" id="A0A409W899"/>
<evidence type="ECO:0000256" key="1">
    <source>
        <dbReference type="ARBA" id="ARBA00011073"/>
    </source>
</evidence>
<dbReference type="GO" id="GO:0016020">
    <property type="term" value="C:membrane"/>
    <property type="evidence" value="ECO:0007669"/>
    <property type="project" value="InterPro"/>
</dbReference>
<protein>
    <recommendedName>
        <fullName evidence="4">C5a peptidase/Subtilisin-like protease SBT2-like Fn3-like domain-containing protein</fullName>
    </recommendedName>
</protein>
<evidence type="ECO:0000313" key="6">
    <source>
        <dbReference type="Proteomes" id="UP000283269"/>
    </source>
</evidence>
<dbReference type="Proteomes" id="UP000283269">
    <property type="component" value="Unassembled WGS sequence"/>
</dbReference>
<reference evidence="5 6" key="1">
    <citation type="journal article" date="2018" name="Evol. Lett.">
        <title>Horizontal gene cluster transfer increased hallucinogenic mushroom diversity.</title>
        <authorList>
            <person name="Reynolds H.T."/>
            <person name="Vijayakumar V."/>
            <person name="Gluck-Thaler E."/>
            <person name="Korotkin H.B."/>
            <person name="Matheny P.B."/>
            <person name="Slot J.C."/>
        </authorList>
    </citation>
    <scope>NUCLEOTIDE SEQUENCE [LARGE SCALE GENOMIC DNA]</scope>
    <source>
        <strain evidence="5 6">2631</strain>
    </source>
</reference>
<accession>A0A409W899</accession>
<dbReference type="Pfam" id="PF06280">
    <property type="entry name" value="fn3_5"/>
    <property type="match status" value="1"/>
</dbReference>
<dbReference type="OrthoDB" id="206201at2759"/>
<dbReference type="AlphaFoldDB" id="A0A409W899"/>
<proteinExistence type="inferred from homology"/>
<sequence>KSPAVAKSAHTLSETTSSKIASSNTDCDPWHTVTQAGAGLIQAYNAIHTQTIVSPGDHSQQHCQFQEIYLLVVFSHTFTIRNTSKTSKQYKLSHAPAGTALTVQAVSIRPIFSAFGPVPVSSNAASIVITPSLFTFRPGQSQTVVASFRPPTGLDASTYPVYSGFIDIVSGSEKYHVSYLGLVGSLKNKQVVDNTDYFFGFPIPAILNAAGDIQGRATNYTFIDGDYPSLLLVFGTPTLRIDLVNPSISLVPTLGKRGPRCGSFFTFPHKNKGGSLACVKVVGPLASFDYITRQSEDVPSGTAWNLNVNTPTFANSTAVPKGAYHILLRTLRVTGNAAKQEDYESRLSPPSNTYMILIYIRRVYLEEIFCPANIYQESGYVSILGFKQMMSSRSSG</sequence>
<keyword evidence="6" id="KW-1185">Reference proteome</keyword>
<feature type="non-terminal residue" evidence="5">
    <location>
        <position position="1"/>
    </location>
</feature>
<feature type="compositionally biased region" description="Polar residues" evidence="3">
    <location>
        <begin position="10"/>
        <end position="25"/>
    </location>
</feature>
<evidence type="ECO:0000256" key="2">
    <source>
        <dbReference type="ARBA" id="ARBA00022729"/>
    </source>
</evidence>
<dbReference type="GO" id="GO:0004252">
    <property type="term" value="F:serine-type endopeptidase activity"/>
    <property type="evidence" value="ECO:0007669"/>
    <property type="project" value="InterPro"/>
</dbReference>
<dbReference type="STRING" id="93625.A0A409W899"/>
<comment type="similarity">
    <text evidence="1">Belongs to the peptidase S8 family.</text>
</comment>
<keyword evidence="2" id="KW-0732">Signal</keyword>
<evidence type="ECO:0000259" key="4">
    <source>
        <dbReference type="Pfam" id="PF06280"/>
    </source>
</evidence>
<feature type="region of interest" description="Disordered" evidence="3">
    <location>
        <begin position="1"/>
        <end position="25"/>
    </location>
</feature>
<evidence type="ECO:0000256" key="3">
    <source>
        <dbReference type="SAM" id="MobiDB-lite"/>
    </source>
</evidence>
<dbReference type="EMBL" id="NHYD01003674">
    <property type="protein sequence ID" value="PPQ74736.1"/>
    <property type="molecule type" value="Genomic_DNA"/>
</dbReference>
<evidence type="ECO:0000313" key="5">
    <source>
        <dbReference type="EMBL" id="PPQ74736.1"/>
    </source>
</evidence>
<organism evidence="5 6">
    <name type="scientific">Psilocybe cyanescens</name>
    <dbReference type="NCBI Taxonomy" id="93625"/>
    <lineage>
        <taxon>Eukaryota</taxon>
        <taxon>Fungi</taxon>
        <taxon>Dikarya</taxon>
        <taxon>Basidiomycota</taxon>
        <taxon>Agaricomycotina</taxon>
        <taxon>Agaricomycetes</taxon>
        <taxon>Agaricomycetidae</taxon>
        <taxon>Agaricales</taxon>
        <taxon>Agaricineae</taxon>
        <taxon>Strophariaceae</taxon>
        <taxon>Psilocybe</taxon>
    </lineage>
</organism>
<dbReference type="InterPro" id="IPR010435">
    <property type="entry name" value="C5a/SBT2-like_Fn3"/>
</dbReference>
<name>A0A409W899_PSICY</name>
<gene>
    <name evidence="5" type="ORF">CVT25_013480</name>
</gene>
<feature type="domain" description="C5a peptidase/Subtilisin-like protease SBT2-like Fn3-like" evidence="4">
    <location>
        <begin position="74"/>
        <end position="174"/>
    </location>
</feature>
<comment type="caution">
    <text evidence="5">The sequence shown here is derived from an EMBL/GenBank/DDBJ whole genome shotgun (WGS) entry which is preliminary data.</text>
</comment>